<dbReference type="EMBL" id="ABCK01000006">
    <property type="protein sequence ID" value="EDM28024.1"/>
    <property type="molecule type" value="Genomic_DNA"/>
</dbReference>
<sequence length="1156" mass="136031">MATLYKKYFYLLIFLFSLTSFAQTILIENREENESLWSLGASDLLSFYLEEQGLKMANRDSLSTMTGEVDLAEAKFSKSSIKKGDWYKTDFIITGEVKTVPDKGLFVQISVTNVKNAQVITKQQKQVKDEDQLAVEIEVFARLIGKKIASNANRKLNNEVNETQEKFLDAITLFKFYKAINLITEQREAEGIRELIYITHNSPNFTIPYYWLASFFRKYNYLKIAESIESTSPSLLNKNQLKGVYLVHGQSLPNNALQSLQNEIEKLGFYTLSPQSLLKLDLEKDLQHWRYIKGSQIAQLSSYLSAYTIKLNLDNKQNYRLTIIDSISNKVLTEFTSSDFSKVIEKLKSLNDSDQIKKLNDNPSQNKPKITSYTKGNQHEYLAYLIQQLMNKEGSSEDIWRLMSFYRTMHLREHLWPEILNRAPKEKLPIWKLTHKYQIKNNEGLIGSPIDRLFSSPDIEFSIYEFSTFSLKHQDILGSLKSYKNSSLQAQYAYTYNLAIEQIRNKKYHEALQHLNNLNSVQFQKLSLPDAFAYSINYWKWLCAFKLKNNKLREQYSTHLKTEGDIYTGIIPFIRNGHFKQRGIAWQICDITCIWRAFKDSSITMIPFGKMDWPEIPLDAELKHSKNLYKFFDVFEHKAQIGDIPREKLGDFYYALYGLDALPNAEINEKIKSLCYKYRHLFKPSDYLIKIMCIIGDFKTAENIIKNSNYPISVKAKWWMIVWRYNYDKKEVIRKAANYIISSNETFTVHRNLIESCFRYRLFNEAEKLIDICKKVKPISEEMEATIAIHRANLAFHRGNMLKALQMYKKLRLSRWSNTINGEIHNQEVKDYLPRKTRFIESLDPNRVYTRSWEQFKTFKISTEFVRATSTIAFEVFTPEVRKDFTEIMNTIRSFKFNQGVWAKNQTEKKIQDHLTRFVNKHTDQVLPQFIRYLDYPIHRFNKQAAEWLIEKMASQENKEIILDSFRKNQDLAKIAFKLDRIEAIKIFENNIWSTLPRISFYPNLYAIIIDNHLTEYYPHLYNLCYGLDTAAPNVVYLFNKAQKSSAPNDYQEYQKFLNKMVSEVCPEIDLKHSGQSIIYREIMFSSFIHGNKQGLKLLIQLLDKTVNGNNALLPPKYLFRFFQKVTKQKVKSIQEIEVIMSTLKWNQEKRKWIKL</sequence>
<protein>
    <submittedName>
        <fullName evidence="1">Uncharacterized protein</fullName>
    </submittedName>
</protein>
<dbReference type="OrthoDB" id="778480at2"/>
<evidence type="ECO:0000313" key="2">
    <source>
        <dbReference type="Proteomes" id="UP000004947"/>
    </source>
</evidence>
<organism evidence="1 2">
    <name type="scientific">Lentisphaera araneosa HTCC2155</name>
    <dbReference type="NCBI Taxonomy" id="313628"/>
    <lineage>
        <taxon>Bacteria</taxon>
        <taxon>Pseudomonadati</taxon>
        <taxon>Lentisphaerota</taxon>
        <taxon>Lentisphaeria</taxon>
        <taxon>Lentisphaerales</taxon>
        <taxon>Lentisphaeraceae</taxon>
        <taxon>Lentisphaera</taxon>
    </lineage>
</organism>
<dbReference type="RefSeq" id="WP_007278021.1">
    <property type="nucleotide sequence ID" value="NZ_ABCK01000006.1"/>
</dbReference>
<name>A6DJF0_9BACT</name>
<keyword evidence="2" id="KW-1185">Reference proteome</keyword>
<evidence type="ECO:0000313" key="1">
    <source>
        <dbReference type="EMBL" id="EDM28024.1"/>
    </source>
</evidence>
<dbReference type="Proteomes" id="UP000004947">
    <property type="component" value="Unassembled WGS sequence"/>
</dbReference>
<proteinExistence type="predicted"/>
<reference evidence="1 2" key="1">
    <citation type="journal article" date="2010" name="J. Bacteriol.">
        <title>Genome sequence of Lentisphaera araneosa HTCC2155T, the type species of the order Lentisphaerales in the phylum Lentisphaerae.</title>
        <authorList>
            <person name="Thrash J.C."/>
            <person name="Cho J.C."/>
            <person name="Vergin K.L."/>
            <person name="Morris R.M."/>
            <person name="Giovannoni S.J."/>
        </authorList>
    </citation>
    <scope>NUCLEOTIDE SEQUENCE [LARGE SCALE GENOMIC DNA]</scope>
    <source>
        <strain evidence="1 2">HTCC2155</strain>
    </source>
</reference>
<dbReference type="STRING" id="313628.LNTAR_11746"/>
<accession>A6DJF0</accession>
<comment type="caution">
    <text evidence="1">The sequence shown here is derived from an EMBL/GenBank/DDBJ whole genome shotgun (WGS) entry which is preliminary data.</text>
</comment>
<gene>
    <name evidence="1" type="ORF">LNTAR_11746</name>
</gene>
<dbReference type="AlphaFoldDB" id="A6DJF0"/>